<reference evidence="3" key="1">
    <citation type="submission" date="2018-02" db="EMBL/GenBank/DDBJ databases">
        <authorList>
            <person name="Moore K."/>
            <person name="Momper L."/>
        </authorList>
    </citation>
    <scope>NUCLEOTIDE SEQUENCE [LARGE SCALE GENOMIC DNA]</scope>
    <source>
        <strain evidence="3">ULC18</strain>
    </source>
</reference>
<proteinExistence type="predicted"/>
<evidence type="ECO:0000256" key="1">
    <source>
        <dbReference type="SAM" id="Phobius"/>
    </source>
</evidence>
<evidence type="ECO:0000313" key="3">
    <source>
        <dbReference type="Proteomes" id="UP000239576"/>
    </source>
</evidence>
<feature type="transmembrane region" description="Helical" evidence="1">
    <location>
        <begin position="20"/>
        <end position="40"/>
    </location>
</feature>
<dbReference type="Proteomes" id="UP000239576">
    <property type="component" value="Unassembled WGS sequence"/>
</dbReference>
<accession>A0A2T1E5V3</accession>
<comment type="caution">
    <text evidence="2">The sequence shown here is derived from an EMBL/GenBank/DDBJ whole genome shotgun (WGS) entry which is preliminary data.</text>
</comment>
<evidence type="ECO:0000313" key="2">
    <source>
        <dbReference type="EMBL" id="PSB28133.1"/>
    </source>
</evidence>
<keyword evidence="1" id="KW-1133">Transmembrane helix</keyword>
<dbReference type="EMBL" id="PVWK01000083">
    <property type="protein sequence ID" value="PSB28133.1"/>
    <property type="molecule type" value="Genomic_DNA"/>
</dbReference>
<protein>
    <submittedName>
        <fullName evidence="2">Uncharacterized protein</fullName>
    </submittedName>
</protein>
<dbReference type="AlphaFoldDB" id="A0A2T1E5V3"/>
<reference evidence="2 3" key="2">
    <citation type="submission" date="2018-03" db="EMBL/GenBank/DDBJ databases">
        <title>The ancient ancestry and fast evolution of plastids.</title>
        <authorList>
            <person name="Moore K.R."/>
            <person name="Magnabosco C."/>
            <person name="Momper L."/>
            <person name="Gold D.A."/>
            <person name="Bosak T."/>
            <person name="Fournier G.P."/>
        </authorList>
    </citation>
    <scope>NUCLEOTIDE SEQUENCE [LARGE SCALE GENOMIC DNA]</scope>
    <source>
        <strain evidence="2 3">ULC18</strain>
    </source>
</reference>
<name>A0A2T1E5V3_9CYAN</name>
<keyword evidence="3" id="KW-1185">Reference proteome</keyword>
<gene>
    <name evidence="2" type="ORF">C7B82_14905</name>
</gene>
<sequence>MSKQRVELNPENAAVVNELVTLGFFKTPTIAANYLLAVIGKRALHRLRRKLKQRLLERDDQQRAAE</sequence>
<organism evidence="2 3">
    <name type="scientific">Stenomitos frigidus ULC18</name>
    <dbReference type="NCBI Taxonomy" id="2107698"/>
    <lineage>
        <taxon>Bacteria</taxon>
        <taxon>Bacillati</taxon>
        <taxon>Cyanobacteriota</taxon>
        <taxon>Cyanophyceae</taxon>
        <taxon>Leptolyngbyales</taxon>
        <taxon>Leptolyngbyaceae</taxon>
        <taxon>Stenomitos</taxon>
    </lineage>
</organism>
<dbReference type="RefSeq" id="WP_106257073.1">
    <property type="nucleotide sequence ID" value="NZ_CAWNSW010000092.1"/>
</dbReference>
<keyword evidence="1" id="KW-0472">Membrane</keyword>
<keyword evidence="1" id="KW-0812">Transmembrane</keyword>